<reference evidence="3" key="1">
    <citation type="journal article" date="2018" name="Algal Res.">
        <title>Characterization of plant carbon substrate utilization by Auxenochlorella protothecoides.</title>
        <authorList>
            <person name="Vogler B.W."/>
            <person name="Starkenburg S.R."/>
            <person name="Sudasinghe N."/>
            <person name="Schambach J.Y."/>
            <person name="Rollin J.A."/>
            <person name="Pattathil S."/>
            <person name="Barry A.N."/>
        </authorList>
    </citation>
    <scope>NUCLEOTIDE SEQUENCE [LARGE SCALE GENOMIC DNA]</scope>
    <source>
        <strain evidence="3">UTEX 25</strain>
    </source>
</reference>
<evidence type="ECO:0000313" key="2">
    <source>
        <dbReference type="EMBL" id="RMZ56476.1"/>
    </source>
</evidence>
<feature type="domain" description="N-acetyltransferase" evidence="1">
    <location>
        <begin position="12"/>
        <end position="189"/>
    </location>
</feature>
<dbReference type="EMBL" id="QOKY01000142">
    <property type="protein sequence ID" value="RMZ56476.1"/>
    <property type="molecule type" value="Genomic_DNA"/>
</dbReference>
<dbReference type="PANTHER" id="PTHR42919">
    <property type="entry name" value="N-ALPHA-ACETYLTRANSFERASE"/>
    <property type="match status" value="1"/>
</dbReference>
<dbReference type="InterPro" id="IPR000182">
    <property type="entry name" value="GNAT_dom"/>
</dbReference>
<proteinExistence type="predicted"/>
<dbReference type="GO" id="GO:0008080">
    <property type="term" value="F:N-acetyltransferase activity"/>
    <property type="evidence" value="ECO:0007669"/>
    <property type="project" value="TreeGrafter"/>
</dbReference>
<protein>
    <recommendedName>
        <fullName evidence="1">N-acetyltransferase domain-containing protein</fullName>
    </recommendedName>
</protein>
<accession>A0A3M7L4R9</accession>
<comment type="caution">
    <text evidence="2">The sequence shown here is derived from an EMBL/GenBank/DDBJ whole genome shotgun (WGS) entry which is preliminary data.</text>
</comment>
<dbReference type="PANTHER" id="PTHR42919:SF20">
    <property type="entry name" value="GCN5-RELATED N-ACETYLTRANSFERASE 10, CHLOROPLASTIC"/>
    <property type="match status" value="1"/>
</dbReference>
<dbReference type="GO" id="GO:0007064">
    <property type="term" value="P:mitotic sister chromatid cohesion"/>
    <property type="evidence" value="ECO:0007669"/>
    <property type="project" value="TreeGrafter"/>
</dbReference>
<dbReference type="CDD" id="cd04301">
    <property type="entry name" value="NAT_SF"/>
    <property type="match status" value="1"/>
</dbReference>
<dbReference type="AlphaFoldDB" id="A0A3M7L4R9"/>
<dbReference type="SUPFAM" id="SSF55729">
    <property type="entry name" value="Acyl-CoA N-acyltransferases (Nat)"/>
    <property type="match status" value="1"/>
</dbReference>
<gene>
    <name evidence="2" type="ORF">APUTEX25_001323</name>
</gene>
<evidence type="ECO:0000313" key="3">
    <source>
        <dbReference type="Proteomes" id="UP000279271"/>
    </source>
</evidence>
<dbReference type="Proteomes" id="UP000279271">
    <property type="component" value="Unassembled WGS sequence"/>
</dbReference>
<dbReference type="PROSITE" id="PS51186">
    <property type="entry name" value="GNAT"/>
    <property type="match status" value="1"/>
</dbReference>
<name>A0A3M7L4R9_AUXPR</name>
<dbReference type="InterPro" id="IPR051556">
    <property type="entry name" value="N-term/lysine_N-AcTrnsfr"/>
</dbReference>
<dbReference type="InterPro" id="IPR016181">
    <property type="entry name" value="Acyl_CoA_acyltransferase"/>
</dbReference>
<dbReference type="Pfam" id="PF00583">
    <property type="entry name" value="Acetyltransf_1"/>
    <property type="match status" value="1"/>
</dbReference>
<evidence type="ECO:0000259" key="1">
    <source>
        <dbReference type="PROSITE" id="PS51186"/>
    </source>
</evidence>
<dbReference type="GO" id="GO:0031415">
    <property type="term" value="C:NatA complex"/>
    <property type="evidence" value="ECO:0007669"/>
    <property type="project" value="TreeGrafter"/>
</dbReference>
<organism evidence="2 3">
    <name type="scientific">Auxenochlorella protothecoides</name>
    <name type="common">Green microalga</name>
    <name type="synonym">Chlorella protothecoides</name>
    <dbReference type="NCBI Taxonomy" id="3075"/>
    <lineage>
        <taxon>Eukaryota</taxon>
        <taxon>Viridiplantae</taxon>
        <taxon>Chlorophyta</taxon>
        <taxon>core chlorophytes</taxon>
        <taxon>Trebouxiophyceae</taxon>
        <taxon>Chlorellales</taxon>
        <taxon>Chlorellaceae</taxon>
        <taxon>Auxenochlorella</taxon>
    </lineage>
</organism>
<dbReference type="Gene3D" id="3.40.630.30">
    <property type="match status" value="1"/>
</dbReference>
<sequence length="189" mass="20538">MGHGACIAGVATTIRTIPSLALQVLGGQASCFQTSRHVPLVGPLLYRNFAAEVLSEMRKKARTPPDYPFASLVLEERRSREVVGVVEVSRARLQELQRSKDRAFFQAYISSMAVEDAWRRRGGATALLEAAEGVAREWGQAEAALHVYADNGAGIALYTARGYARAAADATWLAAVGVRPRVLLTKRLE</sequence>